<reference evidence="2" key="2">
    <citation type="submission" date="2014-03" db="EMBL/GenBank/DDBJ databases">
        <authorList>
            <person name="Genoscope - CEA"/>
        </authorList>
    </citation>
    <scope>NUCLEOTIDE SEQUENCE</scope>
</reference>
<gene>
    <name evidence="2" type="ORF">GSONMT00054394001</name>
</gene>
<dbReference type="EMBL" id="FR947797">
    <property type="protein sequence ID" value="CDQ99547.1"/>
    <property type="molecule type" value="Genomic_DNA"/>
</dbReference>
<feature type="domain" description="Chromo" evidence="1">
    <location>
        <begin position="1"/>
        <end position="97"/>
    </location>
</feature>
<dbReference type="AlphaFoldDB" id="A0A060Z6N6"/>
<proteinExistence type="predicted"/>
<dbReference type="PROSITE" id="PS52032">
    <property type="entry name" value="MARR_BRCT_CHROMO"/>
    <property type="match status" value="1"/>
</dbReference>
<sequence>MFTILEKTLVQNSCLSRPVVYVDQEVDQNLNSRLADIITKHQGSLTEDRTQASHHIYPVQLSQTKVNIGSGCALLCGRTTMCWCTGAGTLRGNTHTH</sequence>
<evidence type="ECO:0000313" key="3">
    <source>
        <dbReference type="Proteomes" id="UP000193380"/>
    </source>
</evidence>
<evidence type="ECO:0000313" key="2">
    <source>
        <dbReference type="EMBL" id="CDQ99547.1"/>
    </source>
</evidence>
<organism evidence="2 3">
    <name type="scientific">Oncorhynchus mykiss</name>
    <name type="common">Rainbow trout</name>
    <name type="synonym">Salmo gairdneri</name>
    <dbReference type="NCBI Taxonomy" id="8022"/>
    <lineage>
        <taxon>Eukaryota</taxon>
        <taxon>Metazoa</taxon>
        <taxon>Chordata</taxon>
        <taxon>Craniata</taxon>
        <taxon>Vertebrata</taxon>
        <taxon>Euteleostomi</taxon>
        <taxon>Actinopterygii</taxon>
        <taxon>Neopterygii</taxon>
        <taxon>Teleostei</taxon>
        <taxon>Protacanthopterygii</taxon>
        <taxon>Salmoniformes</taxon>
        <taxon>Salmonidae</taxon>
        <taxon>Salmoninae</taxon>
        <taxon>Oncorhynchus</taxon>
    </lineage>
</organism>
<reference evidence="2" key="1">
    <citation type="journal article" date="2014" name="Nat. Commun.">
        <title>The rainbow trout genome provides novel insights into evolution after whole-genome duplication in vertebrates.</title>
        <authorList>
            <person name="Berthelot C."/>
            <person name="Brunet F."/>
            <person name="Chalopin D."/>
            <person name="Juanchich A."/>
            <person name="Bernard M."/>
            <person name="Noel B."/>
            <person name="Bento P."/>
            <person name="Da Silva C."/>
            <person name="Labadie K."/>
            <person name="Alberti A."/>
            <person name="Aury J.M."/>
            <person name="Louis A."/>
            <person name="Dehais P."/>
            <person name="Bardou P."/>
            <person name="Montfort J."/>
            <person name="Klopp C."/>
            <person name="Cabau C."/>
            <person name="Gaspin C."/>
            <person name="Thorgaard G.H."/>
            <person name="Boussaha M."/>
            <person name="Quillet E."/>
            <person name="Guyomard R."/>
            <person name="Galiana D."/>
            <person name="Bobe J."/>
            <person name="Volff J.N."/>
            <person name="Genet C."/>
            <person name="Wincker P."/>
            <person name="Jaillon O."/>
            <person name="Roest Crollius H."/>
            <person name="Guiguen Y."/>
        </authorList>
    </citation>
    <scope>NUCLEOTIDE SEQUENCE [LARGE SCALE GENOMIC DNA]</scope>
</reference>
<protein>
    <recommendedName>
        <fullName evidence="1">Chromo domain-containing protein</fullName>
    </recommendedName>
</protein>
<evidence type="ECO:0000259" key="1">
    <source>
        <dbReference type="PROSITE" id="PS52032"/>
    </source>
</evidence>
<dbReference type="InterPro" id="IPR049898">
    <property type="entry name" value="MARR_BRCT_CHROMO"/>
</dbReference>
<dbReference type="Proteomes" id="UP000193380">
    <property type="component" value="Unassembled WGS sequence"/>
</dbReference>
<name>A0A060Z6N6_ONCMY</name>
<accession>A0A060Z6N6</accession>
<dbReference type="PaxDb" id="8022-A0A060Z6N6"/>
<dbReference type="STRING" id="8022.A0A060Z6N6"/>